<dbReference type="RefSeq" id="WP_127017683.1">
    <property type="nucleotide sequence ID" value="NZ_CP016379.1"/>
</dbReference>
<evidence type="ECO:0000256" key="2">
    <source>
        <dbReference type="ARBA" id="ARBA00022801"/>
    </source>
</evidence>
<comment type="similarity">
    <text evidence="1">Belongs to the Nudix hydrolase family.</text>
</comment>
<dbReference type="InterPro" id="IPR014078">
    <property type="entry name" value="Nudix_YtkD"/>
</dbReference>
<dbReference type="Proteomes" id="UP000267250">
    <property type="component" value="Chromosome"/>
</dbReference>
<sequence length="144" mass="16757">MEVKFYSLKEIPLEKMLYAVIMARFKGKWIFVQHRNRNTWELPGGRVEPDESVFDCAGRELMEETGAIKFALFPVAIYSVIEDSSKESYGMLFFADVHELGPLPAESEMAQQKLYLELPQKLTYPEIIPPLFYRTLEFIIKRGI</sequence>
<keyword evidence="5" id="KW-1185">Reference proteome</keyword>
<dbReference type="CDD" id="cd04665">
    <property type="entry name" value="NUDIX_RppH"/>
    <property type="match status" value="1"/>
</dbReference>
<keyword evidence="2" id="KW-0378">Hydrolase</keyword>
<dbReference type="AlphaFoldDB" id="A0A3Q9HSJ4"/>
<dbReference type="Gene3D" id="3.90.79.10">
    <property type="entry name" value="Nucleoside Triphosphate Pyrophosphohydrolase"/>
    <property type="match status" value="1"/>
</dbReference>
<dbReference type="OrthoDB" id="9131041at2"/>
<evidence type="ECO:0000259" key="3">
    <source>
        <dbReference type="PROSITE" id="PS51462"/>
    </source>
</evidence>
<evidence type="ECO:0000256" key="1">
    <source>
        <dbReference type="ARBA" id="ARBA00005582"/>
    </source>
</evidence>
<dbReference type="InterPro" id="IPR015797">
    <property type="entry name" value="NUDIX_hydrolase-like_dom_sf"/>
</dbReference>
<feature type="domain" description="Nudix hydrolase" evidence="3">
    <location>
        <begin position="12"/>
        <end position="140"/>
    </location>
</feature>
<gene>
    <name evidence="4" type="ORF">BBF96_13575</name>
</gene>
<organism evidence="4 5">
    <name type="scientific">Anoxybacter fermentans</name>
    <dbReference type="NCBI Taxonomy" id="1323375"/>
    <lineage>
        <taxon>Bacteria</taxon>
        <taxon>Bacillati</taxon>
        <taxon>Bacillota</taxon>
        <taxon>Clostridia</taxon>
        <taxon>Halanaerobiales</taxon>
        <taxon>Anoxybacter</taxon>
    </lineage>
</organism>
<dbReference type="GO" id="GO:0016787">
    <property type="term" value="F:hydrolase activity"/>
    <property type="evidence" value="ECO:0007669"/>
    <property type="project" value="UniProtKB-KW"/>
</dbReference>
<proteinExistence type="inferred from homology"/>
<evidence type="ECO:0000313" key="5">
    <source>
        <dbReference type="Proteomes" id="UP000267250"/>
    </source>
</evidence>
<dbReference type="Pfam" id="PF00293">
    <property type="entry name" value="NUDIX"/>
    <property type="match status" value="1"/>
</dbReference>
<dbReference type="InterPro" id="IPR000086">
    <property type="entry name" value="NUDIX_hydrolase_dom"/>
</dbReference>
<dbReference type="PROSITE" id="PS51462">
    <property type="entry name" value="NUDIX"/>
    <property type="match status" value="1"/>
</dbReference>
<protein>
    <recommendedName>
        <fullName evidence="3">Nudix hydrolase domain-containing protein</fullName>
    </recommendedName>
</protein>
<accession>A0A3Q9HSJ4</accession>
<name>A0A3Q9HSJ4_9FIRM</name>
<reference evidence="4 5" key="1">
    <citation type="submission" date="2016-07" db="EMBL/GenBank/DDBJ databases">
        <title>Genome and transcriptome analysis of iron-reducing fermentative bacteria Anoxybacter fermentans.</title>
        <authorList>
            <person name="Zeng X."/>
            <person name="Shao Z."/>
        </authorList>
    </citation>
    <scope>NUCLEOTIDE SEQUENCE [LARGE SCALE GENOMIC DNA]</scope>
    <source>
        <strain evidence="4 5">DY22613</strain>
    </source>
</reference>
<dbReference type="EMBL" id="CP016379">
    <property type="protein sequence ID" value="AZR74329.1"/>
    <property type="molecule type" value="Genomic_DNA"/>
</dbReference>
<dbReference type="PANTHER" id="PTHR43736">
    <property type="entry name" value="ADP-RIBOSE PYROPHOSPHATASE"/>
    <property type="match status" value="1"/>
</dbReference>
<dbReference type="PANTHER" id="PTHR43736:SF1">
    <property type="entry name" value="DIHYDRONEOPTERIN TRIPHOSPHATE DIPHOSPHATASE"/>
    <property type="match status" value="1"/>
</dbReference>
<dbReference type="KEGG" id="aft:BBF96_13575"/>
<dbReference type="PROSITE" id="PS00893">
    <property type="entry name" value="NUDIX_BOX"/>
    <property type="match status" value="1"/>
</dbReference>
<dbReference type="SUPFAM" id="SSF55811">
    <property type="entry name" value="Nudix"/>
    <property type="match status" value="1"/>
</dbReference>
<evidence type="ECO:0000313" key="4">
    <source>
        <dbReference type="EMBL" id="AZR74329.1"/>
    </source>
</evidence>
<dbReference type="InterPro" id="IPR020084">
    <property type="entry name" value="NUDIX_hydrolase_CS"/>
</dbReference>